<reference evidence="25" key="1">
    <citation type="submission" date="2021-11" db="EMBL/GenBank/DDBJ databases">
        <authorList>
            <person name="Herlambang A."/>
            <person name="Guo Y."/>
            <person name="Takashima Y."/>
            <person name="Nishizawa T."/>
        </authorList>
    </citation>
    <scope>NUCLEOTIDE SEQUENCE</scope>
    <source>
        <strain evidence="25">E1425</strain>
    </source>
</reference>
<evidence type="ECO:0000256" key="15">
    <source>
        <dbReference type="ARBA" id="ARBA00023277"/>
    </source>
</evidence>
<feature type="region of interest" description="Disordered" evidence="22">
    <location>
        <begin position="329"/>
        <end position="355"/>
    </location>
</feature>
<evidence type="ECO:0000256" key="20">
    <source>
        <dbReference type="ARBA" id="ARBA00024056"/>
    </source>
</evidence>
<keyword evidence="5" id="KW-1003">Cell membrane</keyword>
<evidence type="ECO:0000256" key="2">
    <source>
        <dbReference type="ARBA" id="ARBA00004191"/>
    </source>
</evidence>
<keyword evidence="6" id="KW-0134">Cell wall</keyword>
<dbReference type="FunFam" id="3.20.20.370:FF:000004">
    <property type="entry name" value="Related to Chitin deacetylase"/>
    <property type="match status" value="1"/>
</dbReference>
<keyword evidence="9" id="KW-0479">Metal-binding</keyword>
<dbReference type="EMBL" id="BQFW01000004">
    <property type="protein sequence ID" value="GJJ70978.1"/>
    <property type="molecule type" value="Genomic_DNA"/>
</dbReference>
<name>A0A9P3H721_9FUNG</name>
<comment type="catalytic activity">
    <reaction evidence="21">
        <text>[(1-&gt;4)-N-acetyl-beta-D-glucosaminyl](n) + n H2O = chitosan + n acetate</text>
        <dbReference type="Rhea" id="RHEA:10464"/>
        <dbReference type="Rhea" id="RHEA-COMP:9593"/>
        <dbReference type="Rhea" id="RHEA-COMP:9597"/>
        <dbReference type="ChEBI" id="CHEBI:15377"/>
        <dbReference type="ChEBI" id="CHEBI:17029"/>
        <dbReference type="ChEBI" id="CHEBI:30089"/>
        <dbReference type="ChEBI" id="CHEBI:57704"/>
        <dbReference type="EC" id="3.5.1.41"/>
    </reaction>
    <physiologicalReaction direction="left-to-right" evidence="21">
        <dbReference type="Rhea" id="RHEA:10465"/>
    </physiologicalReaction>
</comment>
<dbReference type="PROSITE" id="PS51677">
    <property type="entry name" value="NODB"/>
    <property type="match status" value="1"/>
</dbReference>
<dbReference type="SUPFAM" id="SSF88713">
    <property type="entry name" value="Glycoside hydrolase/deacetylase"/>
    <property type="match status" value="1"/>
</dbReference>
<dbReference type="GO" id="GO:0000272">
    <property type="term" value="P:polysaccharide catabolic process"/>
    <property type="evidence" value="ECO:0007669"/>
    <property type="project" value="UniProtKB-KW"/>
</dbReference>
<dbReference type="GO" id="GO:0006032">
    <property type="term" value="P:chitin catabolic process"/>
    <property type="evidence" value="ECO:0007669"/>
    <property type="project" value="UniProtKB-KW"/>
</dbReference>
<dbReference type="GO" id="GO:0005886">
    <property type="term" value="C:plasma membrane"/>
    <property type="evidence" value="ECO:0007669"/>
    <property type="project" value="UniProtKB-SubCell"/>
</dbReference>
<dbReference type="InterPro" id="IPR050248">
    <property type="entry name" value="Polysacc_deacetylase_ArnD"/>
</dbReference>
<dbReference type="OrthoDB" id="407355at2759"/>
<dbReference type="CDD" id="cd10952">
    <property type="entry name" value="CE4_MrCDA_like"/>
    <property type="match status" value="1"/>
</dbReference>
<keyword evidence="10 23" id="KW-0732">Signal</keyword>
<keyword evidence="15" id="KW-0119">Carbohydrate metabolism</keyword>
<evidence type="ECO:0000313" key="26">
    <source>
        <dbReference type="Proteomes" id="UP000827284"/>
    </source>
</evidence>
<dbReference type="InterPro" id="IPR011330">
    <property type="entry name" value="Glyco_hydro/deAcase_b/a-brl"/>
</dbReference>
<evidence type="ECO:0000256" key="8">
    <source>
        <dbReference type="ARBA" id="ARBA00022622"/>
    </source>
</evidence>
<keyword evidence="26" id="KW-1185">Reference proteome</keyword>
<proteinExistence type="inferred from homology"/>
<dbReference type="PANTHER" id="PTHR10587">
    <property type="entry name" value="GLYCOSYL TRANSFERASE-RELATED"/>
    <property type="match status" value="1"/>
</dbReference>
<evidence type="ECO:0000256" key="21">
    <source>
        <dbReference type="ARBA" id="ARBA00048494"/>
    </source>
</evidence>
<evidence type="ECO:0000256" key="9">
    <source>
        <dbReference type="ARBA" id="ARBA00022723"/>
    </source>
</evidence>
<comment type="similarity">
    <text evidence="4">Belongs to the polysaccharide deacetylase family.</text>
</comment>
<dbReference type="Pfam" id="PF01522">
    <property type="entry name" value="Polysacc_deac_1"/>
    <property type="match status" value="1"/>
</dbReference>
<dbReference type="GO" id="GO:0009272">
    <property type="term" value="P:fungal-type cell wall biogenesis"/>
    <property type="evidence" value="ECO:0007669"/>
    <property type="project" value="UniProtKB-ARBA"/>
</dbReference>
<feature type="compositionally biased region" description="Low complexity" evidence="22">
    <location>
        <begin position="329"/>
        <end position="343"/>
    </location>
</feature>
<evidence type="ECO:0000256" key="5">
    <source>
        <dbReference type="ARBA" id="ARBA00022475"/>
    </source>
</evidence>
<comment type="cofactor">
    <cofactor evidence="1">
        <name>Co(2+)</name>
        <dbReference type="ChEBI" id="CHEBI:48828"/>
    </cofactor>
</comment>
<keyword evidence="7" id="KW-0964">Secreted</keyword>
<evidence type="ECO:0000256" key="22">
    <source>
        <dbReference type="SAM" id="MobiDB-lite"/>
    </source>
</evidence>
<evidence type="ECO:0000256" key="1">
    <source>
        <dbReference type="ARBA" id="ARBA00001941"/>
    </source>
</evidence>
<reference evidence="25" key="2">
    <citation type="journal article" date="2022" name="Microbiol. Resour. Announc.">
        <title>Whole-Genome Sequence of Entomortierella parvispora E1425, a Mucoromycotan Fungus Associated with Burkholderiaceae-Related Endosymbiotic Bacteria.</title>
        <authorList>
            <person name="Herlambang A."/>
            <person name="Guo Y."/>
            <person name="Takashima Y."/>
            <person name="Narisawa K."/>
            <person name="Ohta H."/>
            <person name="Nishizawa T."/>
        </authorList>
    </citation>
    <scope>NUCLEOTIDE SEQUENCE</scope>
    <source>
        <strain evidence="25">E1425</strain>
    </source>
</reference>
<dbReference type="EC" id="3.5.1.41" evidence="20"/>
<feature type="signal peptide" evidence="23">
    <location>
        <begin position="1"/>
        <end position="26"/>
    </location>
</feature>
<evidence type="ECO:0000256" key="12">
    <source>
        <dbReference type="ARBA" id="ARBA00023024"/>
    </source>
</evidence>
<evidence type="ECO:0000256" key="4">
    <source>
        <dbReference type="ARBA" id="ARBA00010973"/>
    </source>
</evidence>
<keyword evidence="16" id="KW-0170">Cobalt</keyword>
<evidence type="ECO:0000256" key="17">
    <source>
        <dbReference type="ARBA" id="ARBA00023288"/>
    </source>
</evidence>
<keyword evidence="12" id="KW-0146">Chitin degradation</keyword>
<dbReference type="PANTHER" id="PTHR10587:SF133">
    <property type="entry name" value="CHITIN DEACETYLASE 1-RELATED"/>
    <property type="match status" value="1"/>
</dbReference>
<dbReference type="GO" id="GO:0004099">
    <property type="term" value="F:chitin deacetylase activity"/>
    <property type="evidence" value="ECO:0007669"/>
    <property type="project" value="UniProtKB-EC"/>
</dbReference>
<evidence type="ECO:0000259" key="24">
    <source>
        <dbReference type="PROSITE" id="PS51677"/>
    </source>
</evidence>
<gene>
    <name evidence="25" type="ORF">EMPS_03328</name>
</gene>
<evidence type="ECO:0000256" key="11">
    <source>
        <dbReference type="ARBA" id="ARBA00022801"/>
    </source>
</evidence>
<evidence type="ECO:0000256" key="10">
    <source>
        <dbReference type="ARBA" id="ARBA00022729"/>
    </source>
</evidence>
<keyword evidence="8" id="KW-0336">GPI-anchor</keyword>
<dbReference type="GO" id="GO:0071555">
    <property type="term" value="P:cell wall organization"/>
    <property type="evidence" value="ECO:0007669"/>
    <property type="project" value="UniProtKB-KW"/>
</dbReference>
<dbReference type="GO" id="GO:0098552">
    <property type="term" value="C:side of membrane"/>
    <property type="evidence" value="ECO:0007669"/>
    <property type="project" value="UniProtKB-KW"/>
</dbReference>
<evidence type="ECO:0000256" key="14">
    <source>
        <dbReference type="ARBA" id="ARBA00023180"/>
    </source>
</evidence>
<organism evidence="25 26">
    <name type="scientific">Entomortierella parvispora</name>
    <dbReference type="NCBI Taxonomy" id="205924"/>
    <lineage>
        <taxon>Eukaryota</taxon>
        <taxon>Fungi</taxon>
        <taxon>Fungi incertae sedis</taxon>
        <taxon>Mucoromycota</taxon>
        <taxon>Mortierellomycotina</taxon>
        <taxon>Mortierellomycetes</taxon>
        <taxon>Mortierellales</taxon>
        <taxon>Mortierellaceae</taxon>
        <taxon>Entomortierella</taxon>
    </lineage>
</organism>
<dbReference type="Gene3D" id="3.20.20.370">
    <property type="entry name" value="Glycoside hydrolase/deacetylase"/>
    <property type="match status" value="1"/>
</dbReference>
<accession>A0A9P3H721</accession>
<dbReference type="Proteomes" id="UP000827284">
    <property type="component" value="Unassembled WGS sequence"/>
</dbReference>
<keyword evidence="11" id="KW-0378">Hydrolase</keyword>
<comment type="caution">
    <text evidence="25">The sequence shown here is derived from an EMBL/GenBank/DDBJ whole genome shotgun (WGS) entry which is preliminary data.</text>
</comment>
<dbReference type="InterPro" id="IPR002509">
    <property type="entry name" value="NODB_dom"/>
</dbReference>
<evidence type="ECO:0000256" key="7">
    <source>
        <dbReference type="ARBA" id="ARBA00022525"/>
    </source>
</evidence>
<feature type="chain" id="PRO_5040390234" description="chitin deacetylase" evidence="23">
    <location>
        <begin position="27"/>
        <end position="383"/>
    </location>
</feature>
<protein>
    <recommendedName>
        <fullName evidence="20">chitin deacetylase</fullName>
        <ecNumber evidence="20">3.5.1.41</ecNumber>
    </recommendedName>
</protein>
<keyword evidence="14" id="KW-0325">Glycoprotein</keyword>
<keyword evidence="13" id="KW-0472">Membrane</keyword>
<feature type="domain" description="NodB homology" evidence="24">
    <location>
        <begin position="122"/>
        <end position="312"/>
    </location>
</feature>
<evidence type="ECO:0000256" key="3">
    <source>
        <dbReference type="ARBA" id="ARBA00004609"/>
    </source>
</evidence>
<keyword evidence="18" id="KW-0961">Cell wall biogenesis/degradation</keyword>
<evidence type="ECO:0000256" key="18">
    <source>
        <dbReference type="ARBA" id="ARBA00023316"/>
    </source>
</evidence>
<sequence length="383" mass="41343">MVRILSVLGAIAVSLAPLFLATSVQGHGHHSLEKRAGASTCKTTYTAVAPGQYPAIDCVPFTQDPQVLTWLKLVDFSKTPVFPPSADGVCPTDLTTIPKDQCWWTCQKCEAPDDITTCPTTGTWGLTYDDGPSPDSPRLYDNLLQHNQKATLFIVGSRAVSYPATLKRAYSEGHHIAIHTWSHSSMTSLSNEQIVAELKWTEKAIFDVIGVTPIYWRPPFGDVDNRVRNIATQLGYKTSIWTQDFDTNDWNIPAGTATPQSVVDTFKTWLTKIPTMKTGFIVLEHDLFPQEVDVSINGVLPIAYTTKGLTMEPIAQCLSDPKPYKEGAGSFKLSSSSNSSTVGGASGNNTKSGASGALTTTATQSKTLWVGGLGVVVAVIMSI</sequence>
<dbReference type="AlphaFoldDB" id="A0A9P3H721"/>
<evidence type="ECO:0000256" key="23">
    <source>
        <dbReference type="SAM" id="SignalP"/>
    </source>
</evidence>
<evidence type="ECO:0000256" key="16">
    <source>
        <dbReference type="ARBA" id="ARBA00023285"/>
    </source>
</evidence>
<comment type="subcellular location">
    <subcellularLocation>
        <location evidence="3">Cell membrane</location>
        <topology evidence="3">Lipid-anchor</topology>
        <topology evidence="3">GPI-anchor</topology>
    </subcellularLocation>
    <subcellularLocation>
        <location evidence="2">Secreted</location>
        <location evidence="2">Cell wall</location>
    </subcellularLocation>
</comment>
<keyword evidence="19" id="KW-0624">Polysaccharide degradation</keyword>
<dbReference type="GO" id="GO:0046872">
    <property type="term" value="F:metal ion binding"/>
    <property type="evidence" value="ECO:0007669"/>
    <property type="project" value="UniProtKB-KW"/>
</dbReference>
<evidence type="ECO:0000256" key="19">
    <source>
        <dbReference type="ARBA" id="ARBA00023326"/>
    </source>
</evidence>
<evidence type="ECO:0000256" key="6">
    <source>
        <dbReference type="ARBA" id="ARBA00022512"/>
    </source>
</evidence>
<keyword evidence="17" id="KW-0449">Lipoprotein</keyword>
<evidence type="ECO:0000313" key="25">
    <source>
        <dbReference type="EMBL" id="GJJ70978.1"/>
    </source>
</evidence>
<evidence type="ECO:0000256" key="13">
    <source>
        <dbReference type="ARBA" id="ARBA00023136"/>
    </source>
</evidence>